<gene>
    <name evidence="3" type="ORF">ACIBG2_08065</name>
</gene>
<dbReference type="Proteomes" id="UP001612741">
    <property type="component" value="Unassembled WGS sequence"/>
</dbReference>
<sequence>MYPPPPNPIRPVRGVAVFALTMLAVDTLVGVAAAGVDLWMASLMDQVAADPDAVSEAQLNSADLIYSGSGWTEVAAYLITIAAFLIWQFRVRDNAEEFSPVPHRRSRRWLTLGWVVPVVSLWFPKMIIDDVWTASKPGGVPDRGFAHARRSGLIWAWWLAWLCASWISNVAARLLLTGDDAEAMARAARFDVLSIGLYAVAAALAAPVIWKITAFQEARRASWDAAPSHPVA</sequence>
<comment type="caution">
    <text evidence="3">The sequence shown here is derived from an EMBL/GenBank/DDBJ whole genome shotgun (WGS) entry which is preliminary data.</text>
</comment>
<keyword evidence="1" id="KW-0812">Transmembrane</keyword>
<protein>
    <submittedName>
        <fullName evidence="3">DUF4328 domain-containing protein</fullName>
    </submittedName>
</protein>
<proteinExistence type="predicted"/>
<dbReference type="RefSeq" id="WP_397080068.1">
    <property type="nucleotide sequence ID" value="NZ_JBITGY010000002.1"/>
</dbReference>
<dbReference type="Pfam" id="PF14219">
    <property type="entry name" value="DUF4328"/>
    <property type="match status" value="1"/>
</dbReference>
<feature type="transmembrane region" description="Helical" evidence="1">
    <location>
        <begin position="155"/>
        <end position="176"/>
    </location>
</feature>
<feature type="transmembrane region" description="Helical" evidence="1">
    <location>
        <begin position="109"/>
        <end position="128"/>
    </location>
</feature>
<feature type="transmembrane region" description="Helical" evidence="1">
    <location>
        <begin position="188"/>
        <end position="210"/>
    </location>
</feature>
<keyword evidence="1" id="KW-1133">Transmembrane helix</keyword>
<name>A0ABW7YN35_9ACTN</name>
<keyword evidence="4" id="KW-1185">Reference proteome</keyword>
<organism evidence="3 4">
    <name type="scientific">Nonomuraea typhae</name>
    <dbReference type="NCBI Taxonomy" id="2603600"/>
    <lineage>
        <taxon>Bacteria</taxon>
        <taxon>Bacillati</taxon>
        <taxon>Actinomycetota</taxon>
        <taxon>Actinomycetes</taxon>
        <taxon>Streptosporangiales</taxon>
        <taxon>Streptosporangiaceae</taxon>
        <taxon>Nonomuraea</taxon>
    </lineage>
</organism>
<evidence type="ECO:0000256" key="1">
    <source>
        <dbReference type="SAM" id="Phobius"/>
    </source>
</evidence>
<dbReference type="EMBL" id="JBITGY010000002">
    <property type="protein sequence ID" value="MFI6497322.1"/>
    <property type="molecule type" value="Genomic_DNA"/>
</dbReference>
<feature type="transmembrane region" description="Helical" evidence="1">
    <location>
        <begin position="70"/>
        <end position="89"/>
    </location>
</feature>
<evidence type="ECO:0000313" key="4">
    <source>
        <dbReference type="Proteomes" id="UP001612741"/>
    </source>
</evidence>
<keyword evidence="1" id="KW-0472">Membrane</keyword>
<dbReference type="InterPro" id="IPR025565">
    <property type="entry name" value="DUF4328"/>
</dbReference>
<reference evidence="3 4" key="1">
    <citation type="submission" date="2024-10" db="EMBL/GenBank/DDBJ databases">
        <title>The Natural Products Discovery Center: Release of the First 8490 Sequenced Strains for Exploring Actinobacteria Biosynthetic Diversity.</title>
        <authorList>
            <person name="Kalkreuter E."/>
            <person name="Kautsar S.A."/>
            <person name="Yang D."/>
            <person name="Bader C.D."/>
            <person name="Teijaro C.N."/>
            <person name="Fluegel L."/>
            <person name="Davis C.M."/>
            <person name="Simpson J.R."/>
            <person name="Lauterbach L."/>
            <person name="Steele A.D."/>
            <person name="Gui C."/>
            <person name="Meng S."/>
            <person name="Li G."/>
            <person name="Viehrig K."/>
            <person name="Ye F."/>
            <person name="Su P."/>
            <person name="Kiefer A.F."/>
            <person name="Nichols A."/>
            <person name="Cepeda A.J."/>
            <person name="Yan W."/>
            <person name="Fan B."/>
            <person name="Jiang Y."/>
            <person name="Adhikari A."/>
            <person name="Zheng C.-J."/>
            <person name="Schuster L."/>
            <person name="Cowan T.M."/>
            <person name="Smanski M.J."/>
            <person name="Chevrette M.G."/>
            <person name="De Carvalho L.P.S."/>
            <person name="Shen B."/>
        </authorList>
    </citation>
    <scope>NUCLEOTIDE SEQUENCE [LARGE SCALE GENOMIC DNA]</scope>
    <source>
        <strain evidence="3 4">NPDC050545</strain>
    </source>
</reference>
<evidence type="ECO:0000259" key="2">
    <source>
        <dbReference type="Pfam" id="PF14219"/>
    </source>
</evidence>
<evidence type="ECO:0000313" key="3">
    <source>
        <dbReference type="EMBL" id="MFI6497322.1"/>
    </source>
</evidence>
<feature type="domain" description="DUF4328" evidence="2">
    <location>
        <begin position="53"/>
        <end position="213"/>
    </location>
</feature>
<accession>A0ABW7YN35</accession>
<feature type="transmembrane region" description="Helical" evidence="1">
    <location>
        <begin position="12"/>
        <end position="36"/>
    </location>
</feature>